<evidence type="ECO:0000256" key="1">
    <source>
        <dbReference type="ARBA" id="ARBA00023186"/>
    </source>
</evidence>
<keyword evidence="3" id="KW-1185">Reference proteome</keyword>
<dbReference type="AlphaFoldDB" id="L0F6W1"/>
<evidence type="ECO:0000313" key="2">
    <source>
        <dbReference type="EMBL" id="AGA68396.1"/>
    </source>
</evidence>
<dbReference type="PANTHER" id="PTHR34227:SF1">
    <property type="entry name" value="DIMETHYL SULFOXIDE REDUCTASE CHAPERONE-RELATED"/>
    <property type="match status" value="1"/>
</dbReference>
<dbReference type="Gene3D" id="1.10.3480.10">
    <property type="entry name" value="TorD-like"/>
    <property type="match status" value="1"/>
</dbReference>
<keyword evidence="1" id="KW-0143">Chaperone</keyword>
<dbReference type="KEGG" id="ddl:Desdi_0873"/>
<dbReference type="Pfam" id="PF02613">
    <property type="entry name" value="Nitrate_red_del"/>
    <property type="match status" value="1"/>
</dbReference>
<reference evidence="3" key="1">
    <citation type="submission" date="2012-02" db="EMBL/GenBank/DDBJ databases">
        <title>Complete sequence of Desulfitobacterium dichloroeliminans LMG P-21439.</title>
        <authorList>
            <person name="Lucas S."/>
            <person name="Han J."/>
            <person name="Lapidus A."/>
            <person name="Cheng J.-F."/>
            <person name="Goodwin L."/>
            <person name="Pitluck S."/>
            <person name="Peters L."/>
            <person name="Ovchinnikova G."/>
            <person name="Teshima H."/>
            <person name="Detter J.C."/>
            <person name="Han C."/>
            <person name="Tapia R."/>
            <person name="Land M."/>
            <person name="Hauser L."/>
            <person name="Kyrpides N."/>
            <person name="Ivanova N."/>
            <person name="Pagani I."/>
            <person name="Kruse T."/>
            <person name="de Vos W.M."/>
            <person name="Boon N."/>
            <person name="Smidt H."/>
            <person name="Woyke T."/>
        </authorList>
    </citation>
    <scope>NUCLEOTIDE SEQUENCE [LARGE SCALE GENOMIC DNA]</scope>
    <source>
        <strain evidence="3">LMG P-21439 / DCA1</strain>
    </source>
</reference>
<gene>
    <name evidence="2" type="ordered locus">Desdi_0873</name>
</gene>
<dbReference type="SUPFAM" id="SSF89155">
    <property type="entry name" value="TorD-like"/>
    <property type="match status" value="1"/>
</dbReference>
<dbReference type="Proteomes" id="UP000010797">
    <property type="component" value="Chromosome"/>
</dbReference>
<evidence type="ECO:0000313" key="3">
    <source>
        <dbReference type="Proteomes" id="UP000010797"/>
    </source>
</evidence>
<dbReference type="InterPro" id="IPR020945">
    <property type="entry name" value="DMSO/NO3_reduct_chaperone"/>
</dbReference>
<dbReference type="RefSeq" id="WP_015261397.1">
    <property type="nucleotide sequence ID" value="NC_019903.1"/>
</dbReference>
<organism evidence="2 3">
    <name type="scientific">Desulfitobacterium dichloroeliminans (strain LMG P-21439 / DCA1)</name>
    <dbReference type="NCBI Taxonomy" id="871963"/>
    <lineage>
        <taxon>Bacteria</taxon>
        <taxon>Bacillati</taxon>
        <taxon>Bacillota</taxon>
        <taxon>Clostridia</taxon>
        <taxon>Eubacteriales</taxon>
        <taxon>Desulfitobacteriaceae</taxon>
        <taxon>Desulfitobacterium</taxon>
    </lineage>
</organism>
<dbReference type="InterPro" id="IPR036411">
    <property type="entry name" value="TorD-like_sf"/>
</dbReference>
<dbReference type="EMBL" id="CP003344">
    <property type="protein sequence ID" value="AGA68396.1"/>
    <property type="molecule type" value="Genomic_DNA"/>
</dbReference>
<proteinExistence type="predicted"/>
<dbReference type="PANTHER" id="PTHR34227">
    <property type="entry name" value="CHAPERONE PROTEIN YCDY"/>
    <property type="match status" value="1"/>
</dbReference>
<name>L0F6W1_DESDL</name>
<dbReference type="eggNOG" id="COG3381">
    <property type="taxonomic scope" value="Bacteria"/>
</dbReference>
<sequence>MLNIDEIVTYTKARLQLYQLFSVLFNQQPSIELTQDFYKVFNPDTSLLLESSPAFNEGMQCLYTFSREVEAQEISEVTTSLNVEWLRLFRGIKPDYGLPPARASAYITYDIHALREHYASAGLKISHPQFEPDYAGVQLAFLYKLVSQELQHWIVNNQQKALKTLSQENDFTNEHLSWISELCHRGVEQAETSFYRGVLLLLSEFLESEQLWLVECSNTLYSLGSPGE</sequence>
<accession>L0F6W1</accession>
<dbReference type="STRING" id="871963.Desdi_0873"/>
<dbReference type="HOGENOM" id="CLU_077650_0_0_9"/>
<protein>
    <submittedName>
        <fullName evidence="2">Putative component of anaerobic dehydrogenase</fullName>
    </submittedName>
</protein>
<dbReference type="InterPro" id="IPR050289">
    <property type="entry name" value="TorD/DmsD_chaperones"/>
</dbReference>